<feature type="domain" description="Zinc knuckle CX2CX4HX4C" evidence="2">
    <location>
        <begin position="80"/>
        <end position="125"/>
    </location>
</feature>
<feature type="compositionally biased region" description="Polar residues" evidence="1">
    <location>
        <begin position="331"/>
        <end position="349"/>
    </location>
</feature>
<keyword evidence="4" id="KW-1185">Reference proteome</keyword>
<dbReference type="PANTHER" id="PTHR31286:SF178">
    <property type="entry name" value="DUF4283 DOMAIN-CONTAINING PROTEIN"/>
    <property type="match status" value="1"/>
</dbReference>
<dbReference type="Pfam" id="PF14392">
    <property type="entry name" value="zf-CCHC_4"/>
    <property type="match status" value="1"/>
</dbReference>
<evidence type="ECO:0000259" key="2">
    <source>
        <dbReference type="Pfam" id="PF14392"/>
    </source>
</evidence>
<reference evidence="3" key="1">
    <citation type="submission" date="2020-06" db="EMBL/GenBank/DDBJ databases">
        <authorList>
            <person name="Li T."/>
            <person name="Hu X."/>
            <person name="Zhang T."/>
            <person name="Song X."/>
            <person name="Zhang H."/>
            <person name="Dai N."/>
            <person name="Sheng W."/>
            <person name="Hou X."/>
            <person name="Wei L."/>
        </authorList>
    </citation>
    <scope>NUCLEOTIDE SEQUENCE</scope>
    <source>
        <strain evidence="3">K16</strain>
        <tissue evidence="3">Leaf</tissue>
    </source>
</reference>
<dbReference type="InterPro" id="IPR040256">
    <property type="entry name" value="At4g02000-like"/>
</dbReference>
<gene>
    <name evidence="3" type="ORF">Sango_2686600</name>
</gene>
<evidence type="ECO:0000256" key="1">
    <source>
        <dbReference type="SAM" id="MobiDB-lite"/>
    </source>
</evidence>
<organism evidence="3 4">
    <name type="scientific">Sesamum angolense</name>
    <dbReference type="NCBI Taxonomy" id="2727404"/>
    <lineage>
        <taxon>Eukaryota</taxon>
        <taxon>Viridiplantae</taxon>
        <taxon>Streptophyta</taxon>
        <taxon>Embryophyta</taxon>
        <taxon>Tracheophyta</taxon>
        <taxon>Spermatophyta</taxon>
        <taxon>Magnoliopsida</taxon>
        <taxon>eudicotyledons</taxon>
        <taxon>Gunneridae</taxon>
        <taxon>Pentapetalae</taxon>
        <taxon>asterids</taxon>
        <taxon>lamiids</taxon>
        <taxon>Lamiales</taxon>
        <taxon>Pedaliaceae</taxon>
        <taxon>Sesamum</taxon>
    </lineage>
</organism>
<feature type="region of interest" description="Disordered" evidence="1">
    <location>
        <begin position="328"/>
        <end position="397"/>
    </location>
</feature>
<comment type="caution">
    <text evidence="3">The sequence shown here is derived from an EMBL/GenBank/DDBJ whole genome shotgun (WGS) entry which is preliminary data.</text>
</comment>
<dbReference type="InterPro" id="IPR025836">
    <property type="entry name" value="Zn_knuckle_CX2CX4HX4C"/>
</dbReference>
<feature type="region of interest" description="Disordered" evidence="1">
    <location>
        <begin position="168"/>
        <end position="221"/>
    </location>
</feature>
<reference evidence="3" key="2">
    <citation type="journal article" date="2024" name="Plant">
        <title>Genomic evolution and insights into agronomic trait innovations of Sesamum species.</title>
        <authorList>
            <person name="Miao H."/>
            <person name="Wang L."/>
            <person name="Qu L."/>
            <person name="Liu H."/>
            <person name="Sun Y."/>
            <person name="Le M."/>
            <person name="Wang Q."/>
            <person name="Wei S."/>
            <person name="Zheng Y."/>
            <person name="Lin W."/>
            <person name="Duan Y."/>
            <person name="Cao H."/>
            <person name="Xiong S."/>
            <person name="Wang X."/>
            <person name="Wei L."/>
            <person name="Li C."/>
            <person name="Ma Q."/>
            <person name="Ju M."/>
            <person name="Zhao R."/>
            <person name="Li G."/>
            <person name="Mu C."/>
            <person name="Tian Q."/>
            <person name="Mei H."/>
            <person name="Zhang T."/>
            <person name="Gao T."/>
            <person name="Zhang H."/>
        </authorList>
    </citation>
    <scope>NUCLEOTIDE SEQUENCE</scope>
    <source>
        <strain evidence="3">K16</strain>
    </source>
</reference>
<accession>A0AAE2BHL7</accession>
<dbReference type="AlphaFoldDB" id="A0AAE2BHL7"/>
<evidence type="ECO:0000313" key="3">
    <source>
        <dbReference type="EMBL" id="KAK4385626.1"/>
    </source>
</evidence>
<evidence type="ECO:0000313" key="4">
    <source>
        <dbReference type="Proteomes" id="UP001289374"/>
    </source>
</evidence>
<feature type="compositionally biased region" description="Polar residues" evidence="1">
    <location>
        <begin position="374"/>
        <end position="391"/>
    </location>
</feature>
<protein>
    <recommendedName>
        <fullName evidence="2">Zinc knuckle CX2CX4HX4C domain-containing protein</fullName>
    </recommendedName>
</protein>
<feature type="compositionally biased region" description="Low complexity" evidence="1">
    <location>
        <begin position="178"/>
        <end position="189"/>
    </location>
</feature>
<dbReference type="PANTHER" id="PTHR31286">
    <property type="entry name" value="GLYCINE-RICH CELL WALL STRUCTURAL PROTEIN 1.8-LIKE"/>
    <property type="match status" value="1"/>
</dbReference>
<dbReference type="EMBL" id="JACGWL010000016">
    <property type="protein sequence ID" value="KAK4385626.1"/>
    <property type="molecule type" value="Genomic_DNA"/>
</dbReference>
<feature type="compositionally biased region" description="Basic and acidic residues" evidence="1">
    <location>
        <begin position="196"/>
        <end position="217"/>
    </location>
</feature>
<dbReference type="Proteomes" id="UP001289374">
    <property type="component" value="Unassembled WGS sequence"/>
</dbReference>
<proteinExistence type="predicted"/>
<sequence length="397" mass="44807">MVIRGNLVVSKPWLPEEALDEVDLTRIQIWVQAIGLPVVLINKKTAEKIGNAVGKFISTDLETENQRLRKALRIRIETSINEPLKDHFIIKGQGNKRSIIELRYERLGDFCHVCGVIGHKQTSCPFAPTSRDAPPQPMETSSRYRFGPWLKAENQLILNPFITIYKSNLSDENPKPPSSSSEPNRSKPNQIPMLTNHDRSDPKSEETPNNPNEDRYPCKQNGKNYQEWNLMEINVADNDLTPSQIKSIEPNNKFQNSCPYTLKEPICTSKLTPDKPTIGQKNEAQTIWSACPVTNTSNNHSNCQSPYTLKAKQNPITSQFTIPADLFGQPTLINQDPPNEPKTTNSPTQVKAKPLKRPPPTTLDNSKNPKRNKSFNLFPQKTMSVYSENNPPSEPHP</sequence>
<name>A0AAE2BHL7_9LAMI</name>